<feature type="region of interest" description="Disordered" evidence="1">
    <location>
        <begin position="1"/>
        <end position="30"/>
    </location>
</feature>
<proteinExistence type="predicted"/>
<sequence>MHMPITAHAAAHPPSPAEQPRLPTARPETSAQEMAAMFAAYSDLPDAPARKRRSTKAPQTSIVHEALINAHPQCRRRTTDGLQRTKSVHLALERVPHEYHIHNVVLQIHAPTTRIAQAMLNLDMQRNSVEWAYPANPSSYDTFRARVTVGRLRAWLLRIDGMLEGFDTGTDREGVLGTLEWSIKEALRNQGSGSEVAVEPEWFGTTGASSVEGCTDGLAGDQSVPSTCEKSAGPPTSPAFADPQTENTACLVQGPSDEFGGAELDNEAMLIDF</sequence>
<dbReference type="Proteomes" id="UP001521785">
    <property type="component" value="Unassembled WGS sequence"/>
</dbReference>
<keyword evidence="3" id="KW-1185">Reference proteome</keyword>
<organism evidence="2 3">
    <name type="scientific">Paraconiothyrium brasiliense</name>
    <dbReference type="NCBI Taxonomy" id="300254"/>
    <lineage>
        <taxon>Eukaryota</taxon>
        <taxon>Fungi</taxon>
        <taxon>Dikarya</taxon>
        <taxon>Ascomycota</taxon>
        <taxon>Pezizomycotina</taxon>
        <taxon>Dothideomycetes</taxon>
        <taxon>Pleosporomycetidae</taxon>
        <taxon>Pleosporales</taxon>
        <taxon>Massarineae</taxon>
        <taxon>Didymosphaeriaceae</taxon>
        <taxon>Paraconiothyrium</taxon>
    </lineage>
</organism>
<accession>A0ABR3RI27</accession>
<name>A0ABR3RI27_9PLEO</name>
<evidence type="ECO:0000313" key="3">
    <source>
        <dbReference type="Proteomes" id="UP001521785"/>
    </source>
</evidence>
<gene>
    <name evidence="2" type="ORF">SLS60_005688</name>
</gene>
<comment type="caution">
    <text evidence="2">The sequence shown here is derived from an EMBL/GenBank/DDBJ whole genome shotgun (WGS) entry which is preliminary data.</text>
</comment>
<protein>
    <submittedName>
        <fullName evidence="2">Uncharacterized protein</fullName>
    </submittedName>
</protein>
<feature type="compositionally biased region" description="Low complexity" evidence="1">
    <location>
        <begin position="1"/>
        <end position="12"/>
    </location>
</feature>
<evidence type="ECO:0000256" key="1">
    <source>
        <dbReference type="SAM" id="MobiDB-lite"/>
    </source>
</evidence>
<evidence type="ECO:0000313" key="2">
    <source>
        <dbReference type="EMBL" id="KAL1604096.1"/>
    </source>
</evidence>
<reference evidence="2 3" key="1">
    <citation type="submission" date="2024-02" db="EMBL/GenBank/DDBJ databases">
        <title>De novo assembly and annotation of 12 fungi associated with fruit tree decline syndrome in Ontario, Canada.</title>
        <authorList>
            <person name="Sulman M."/>
            <person name="Ellouze W."/>
            <person name="Ilyukhin E."/>
        </authorList>
    </citation>
    <scope>NUCLEOTIDE SEQUENCE [LARGE SCALE GENOMIC DNA]</scope>
    <source>
        <strain evidence="2 3">M42-189</strain>
    </source>
</reference>
<feature type="region of interest" description="Disordered" evidence="1">
    <location>
        <begin position="220"/>
        <end position="240"/>
    </location>
</feature>
<dbReference type="EMBL" id="JAKJXO020000006">
    <property type="protein sequence ID" value="KAL1604096.1"/>
    <property type="molecule type" value="Genomic_DNA"/>
</dbReference>